<feature type="transmembrane region" description="Helical" evidence="9">
    <location>
        <begin position="181"/>
        <end position="203"/>
    </location>
</feature>
<evidence type="ECO:0000256" key="5">
    <source>
        <dbReference type="ARBA" id="ARBA00022750"/>
    </source>
</evidence>
<feature type="transmembrane region" description="Helical" evidence="9">
    <location>
        <begin position="93"/>
        <end position="117"/>
    </location>
</feature>
<keyword evidence="12" id="KW-1185">Reference proteome</keyword>
<feature type="active site" evidence="9">
    <location>
        <position position="190"/>
    </location>
</feature>
<accession>A0AAE3IKU0</accession>
<evidence type="ECO:0000256" key="6">
    <source>
        <dbReference type="ARBA" id="ARBA00022801"/>
    </source>
</evidence>
<evidence type="ECO:0000256" key="9">
    <source>
        <dbReference type="HAMAP-Rule" id="MF_00161"/>
    </source>
</evidence>
<organism evidence="11 12">
    <name type="scientific">Haoranjiania flava</name>
    <dbReference type="NCBI Taxonomy" id="1856322"/>
    <lineage>
        <taxon>Bacteria</taxon>
        <taxon>Pseudomonadati</taxon>
        <taxon>Bacteroidota</taxon>
        <taxon>Chitinophagia</taxon>
        <taxon>Chitinophagales</taxon>
        <taxon>Chitinophagaceae</taxon>
        <taxon>Haoranjiania</taxon>
    </lineage>
</organism>
<comment type="catalytic activity">
    <reaction evidence="9">
        <text>Release of signal peptides from bacterial membrane prolipoproteins. Hydrolyzes -Xaa-Yaa-Zaa-|-(S,diacylglyceryl)Cys-, in which Xaa is hydrophobic (preferably Leu), and Yaa (Ala or Ser) and Zaa (Gly or Ala) have small, neutral side chains.</text>
        <dbReference type="EC" id="3.4.23.36"/>
    </reaction>
</comment>
<evidence type="ECO:0000256" key="7">
    <source>
        <dbReference type="ARBA" id="ARBA00022989"/>
    </source>
</evidence>
<comment type="subcellular location">
    <subcellularLocation>
        <location evidence="9">Cell membrane</location>
        <topology evidence="9">Multi-pass membrane protein</topology>
    </subcellularLocation>
</comment>
<dbReference type="PRINTS" id="PR00781">
    <property type="entry name" value="LIPOSIGPTASE"/>
</dbReference>
<evidence type="ECO:0000256" key="10">
    <source>
        <dbReference type="RuleBase" id="RU004181"/>
    </source>
</evidence>
<dbReference type="GO" id="GO:0004190">
    <property type="term" value="F:aspartic-type endopeptidase activity"/>
    <property type="evidence" value="ECO:0007669"/>
    <property type="project" value="UniProtKB-UniRule"/>
</dbReference>
<keyword evidence="8 9" id="KW-0472">Membrane</keyword>
<keyword evidence="6 9" id="KW-0378">Hydrolase</keyword>
<dbReference type="InterPro" id="IPR001872">
    <property type="entry name" value="Peptidase_A8"/>
</dbReference>
<comment type="function">
    <text evidence="9">This protein specifically catalyzes the removal of signal peptides from prolipoproteins.</text>
</comment>
<keyword evidence="3 9" id="KW-0645">Protease</keyword>
<evidence type="ECO:0000256" key="2">
    <source>
        <dbReference type="ARBA" id="ARBA00022475"/>
    </source>
</evidence>
<dbReference type="AlphaFoldDB" id="A0AAE3IKU0"/>
<dbReference type="EC" id="3.4.23.36" evidence="9"/>
<keyword evidence="5 9" id="KW-0064">Aspartyl protease</keyword>
<evidence type="ECO:0000256" key="3">
    <source>
        <dbReference type="ARBA" id="ARBA00022670"/>
    </source>
</evidence>
<keyword evidence="11" id="KW-0449">Lipoprotein</keyword>
<keyword evidence="4 9" id="KW-0812">Transmembrane</keyword>
<evidence type="ECO:0000313" key="12">
    <source>
        <dbReference type="Proteomes" id="UP001209317"/>
    </source>
</evidence>
<evidence type="ECO:0000313" key="11">
    <source>
        <dbReference type="EMBL" id="MCU7694042.1"/>
    </source>
</evidence>
<dbReference type="PANTHER" id="PTHR33695">
    <property type="entry name" value="LIPOPROTEIN SIGNAL PEPTIDASE"/>
    <property type="match status" value="1"/>
</dbReference>
<comment type="caution">
    <text evidence="9">Lacks conserved residue(s) required for the propagation of feature annotation.</text>
</comment>
<dbReference type="Proteomes" id="UP001209317">
    <property type="component" value="Unassembled WGS sequence"/>
</dbReference>
<proteinExistence type="inferred from homology"/>
<dbReference type="HAMAP" id="MF_00161">
    <property type="entry name" value="LspA"/>
    <property type="match status" value="1"/>
</dbReference>
<sequence>MKGRHIALIVVLLLVLDQVFKFYIKLNYHLGEEHNIIGNWFRLNFVENPGMAWGWQFGGGIGKMLLTLFRLGAVIWGIFYIRKISRKKLHPGFVLCVSLIFAGAAGNLIDSMFYGMIFDKGLVFDPALKVWTDYEGVAALSTPGYSSFLHGVVVDMLYFPIIQHYRLPAWIPFWGGETVNFFQYIFNLADAYISVGVIALLIWQKKFFPEKDSAEANNKTI</sequence>
<dbReference type="RefSeq" id="WP_263037530.1">
    <property type="nucleotide sequence ID" value="NZ_JAOTPL010000006.1"/>
</dbReference>
<evidence type="ECO:0000256" key="8">
    <source>
        <dbReference type="ARBA" id="ARBA00023136"/>
    </source>
</evidence>
<dbReference type="NCBIfam" id="NF011369">
    <property type="entry name" value="PRK14788.1"/>
    <property type="match status" value="1"/>
</dbReference>
<evidence type="ECO:0000256" key="4">
    <source>
        <dbReference type="ARBA" id="ARBA00022692"/>
    </source>
</evidence>
<evidence type="ECO:0000256" key="1">
    <source>
        <dbReference type="ARBA" id="ARBA00006139"/>
    </source>
</evidence>
<reference evidence="11" key="1">
    <citation type="submission" date="2022-10" db="EMBL/GenBank/DDBJ databases">
        <authorList>
            <person name="Kim H.S."/>
            <person name="Kim J.-S."/>
            <person name="Suh M.K."/>
            <person name="Eom M.K."/>
            <person name="Lee J.-S."/>
        </authorList>
    </citation>
    <scope>NUCLEOTIDE SEQUENCE</scope>
    <source>
        <strain evidence="11">LIP-5</strain>
    </source>
</reference>
<feature type="transmembrane region" description="Helical" evidence="9">
    <location>
        <begin position="61"/>
        <end position="81"/>
    </location>
</feature>
<feature type="active site" evidence="9">
    <location>
        <position position="155"/>
    </location>
</feature>
<dbReference type="PANTHER" id="PTHR33695:SF1">
    <property type="entry name" value="LIPOPROTEIN SIGNAL PEPTIDASE"/>
    <property type="match status" value="1"/>
</dbReference>
<name>A0AAE3IKU0_9BACT</name>
<comment type="caution">
    <text evidence="11">The sequence shown here is derived from an EMBL/GenBank/DDBJ whole genome shotgun (WGS) entry which is preliminary data.</text>
</comment>
<comment type="pathway">
    <text evidence="9">Protein modification; lipoprotein biosynthesis (signal peptide cleavage).</text>
</comment>
<dbReference type="GO" id="GO:0005886">
    <property type="term" value="C:plasma membrane"/>
    <property type="evidence" value="ECO:0007669"/>
    <property type="project" value="UniProtKB-SubCell"/>
</dbReference>
<dbReference type="GO" id="GO:0006508">
    <property type="term" value="P:proteolysis"/>
    <property type="evidence" value="ECO:0007669"/>
    <property type="project" value="UniProtKB-KW"/>
</dbReference>
<comment type="similarity">
    <text evidence="1 9 10">Belongs to the peptidase A8 family.</text>
</comment>
<keyword evidence="2 9" id="KW-1003">Cell membrane</keyword>
<dbReference type="EMBL" id="JAOTPL010000006">
    <property type="protein sequence ID" value="MCU7694042.1"/>
    <property type="molecule type" value="Genomic_DNA"/>
</dbReference>
<dbReference type="Pfam" id="PF01252">
    <property type="entry name" value="Peptidase_A8"/>
    <property type="match status" value="1"/>
</dbReference>
<gene>
    <name evidence="9" type="primary">lspA</name>
    <name evidence="11" type="ORF">OD355_05870</name>
</gene>
<keyword evidence="7 9" id="KW-1133">Transmembrane helix</keyword>
<protein>
    <recommendedName>
        <fullName evidence="9">Lipoprotein signal peptidase</fullName>
        <ecNumber evidence="9">3.4.23.36</ecNumber>
    </recommendedName>
    <alternativeName>
        <fullName evidence="9">Prolipoprotein signal peptidase</fullName>
    </alternativeName>
    <alternativeName>
        <fullName evidence="9">Signal peptidase II</fullName>
        <shortName evidence="9">SPase II</shortName>
    </alternativeName>
</protein>